<accession>A0A6G8RW58</accession>
<protein>
    <submittedName>
        <fullName evidence="1">Uncharacterized protein</fullName>
    </submittedName>
</protein>
<organism evidence="1 2">
    <name type="scientific">Acinetobacter shaoyimingii</name>
    <dbReference type="NCBI Taxonomy" id="2715164"/>
    <lineage>
        <taxon>Bacteria</taxon>
        <taxon>Pseudomonadati</taxon>
        <taxon>Pseudomonadota</taxon>
        <taxon>Gammaproteobacteria</taxon>
        <taxon>Moraxellales</taxon>
        <taxon>Moraxellaceae</taxon>
        <taxon>Acinetobacter</taxon>
    </lineage>
</organism>
<dbReference type="AlphaFoldDB" id="A0A6G8RW58"/>
<keyword evidence="2" id="KW-1185">Reference proteome</keyword>
<dbReference type="RefSeq" id="WP_166223993.1">
    <property type="nucleotide sequence ID" value="NZ_CP049801.1"/>
</dbReference>
<sequence length="231" mass="26815">MANISPQIQYETLQLFLNSIGASDLPDRLTDLLLQYNYDLIDINGFFPITVQDADDKIHSAQFMILDGKSHHMQHDLHILPFHQKGTETSLTDSSQSALEHASLLELNEALKRAITDHPHDHCYFQLTFNLDNTKNNPNDHTLMVSFQQMTAYARIIYSLMNISSPHDLLTDRWKKTPLKKIRSKLYQYALDHAEISKLWVCIISTSLFVYYEIEGHQNEHIHQHKMESIL</sequence>
<dbReference type="Proteomes" id="UP000502297">
    <property type="component" value="Chromosome"/>
</dbReference>
<dbReference type="KEGG" id="asha:G8E00_09350"/>
<evidence type="ECO:0000313" key="1">
    <source>
        <dbReference type="EMBL" id="QIO06144.1"/>
    </source>
</evidence>
<name>A0A6G8RW58_9GAMM</name>
<reference evidence="1 2" key="1">
    <citation type="submission" date="2020-03" db="EMBL/GenBank/DDBJ databases">
        <authorList>
            <person name="Zhu W."/>
        </authorList>
    </citation>
    <scope>NUCLEOTIDE SEQUENCE [LARGE SCALE GENOMIC DNA]</scope>
    <source>
        <strain evidence="1 2">323-1</strain>
    </source>
</reference>
<dbReference type="EMBL" id="CP049801">
    <property type="protein sequence ID" value="QIO06144.1"/>
    <property type="molecule type" value="Genomic_DNA"/>
</dbReference>
<gene>
    <name evidence="1" type="ORF">G8E00_09350</name>
</gene>
<proteinExistence type="predicted"/>
<evidence type="ECO:0000313" key="2">
    <source>
        <dbReference type="Proteomes" id="UP000502297"/>
    </source>
</evidence>